<dbReference type="SUPFAM" id="SSF159133">
    <property type="entry name" value="EutN/CcmL-like"/>
    <property type="match status" value="1"/>
</dbReference>
<dbReference type="InterPro" id="IPR036677">
    <property type="entry name" value="EutN_CcmL_sf"/>
</dbReference>
<evidence type="ECO:0000313" key="4">
    <source>
        <dbReference type="Proteomes" id="UP001575105"/>
    </source>
</evidence>
<evidence type="ECO:0000256" key="2">
    <source>
        <dbReference type="ARBA" id="ARBA00024446"/>
    </source>
</evidence>
<keyword evidence="4" id="KW-1185">Reference proteome</keyword>
<accession>A0ABV4UBK4</accession>
<dbReference type="PANTHER" id="PTHR36539:SF2">
    <property type="entry name" value="ETHANOLAMINE UTILIZATION PROTEIN"/>
    <property type="match status" value="1"/>
</dbReference>
<organism evidence="3 4">
    <name type="scientific">Natronomicrosphaera hydrolytica</name>
    <dbReference type="NCBI Taxonomy" id="3242702"/>
    <lineage>
        <taxon>Bacteria</taxon>
        <taxon>Pseudomonadati</taxon>
        <taxon>Planctomycetota</taxon>
        <taxon>Phycisphaerae</taxon>
        <taxon>Phycisphaerales</taxon>
        <taxon>Phycisphaeraceae</taxon>
        <taxon>Natronomicrosphaera</taxon>
    </lineage>
</organism>
<dbReference type="InterPro" id="IPR004992">
    <property type="entry name" value="EutN_CcmL"/>
</dbReference>
<proteinExistence type="predicted"/>
<comment type="caution">
    <text evidence="3">The sequence shown here is derived from an EMBL/GenBank/DDBJ whole genome shotgun (WGS) entry which is preliminary data.</text>
</comment>
<dbReference type="RefSeq" id="WP_425346708.1">
    <property type="nucleotide sequence ID" value="NZ_JBGUBD010000012.1"/>
</dbReference>
<evidence type="ECO:0000256" key="1">
    <source>
        <dbReference type="ARBA" id="ARBA00024322"/>
    </source>
</evidence>
<reference evidence="3 4" key="1">
    <citation type="submission" date="2024-08" db="EMBL/GenBank/DDBJ databases">
        <title>Whole-genome sequencing of halo(alkali)philic microorganisms from hypersaline lakes.</title>
        <authorList>
            <person name="Sorokin D.Y."/>
            <person name="Merkel A.Y."/>
            <person name="Messina E."/>
            <person name="Yakimov M."/>
        </authorList>
    </citation>
    <scope>NUCLEOTIDE SEQUENCE [LARGE SCALE GENOMIC DNA]</scope>
    <source>
        <strain evidence="3 4">AB-hyl4</strain>
    </source>
</reference>
<dbReference type="Proteomes" id="UP001575105">
    <property type="component" value="Unassembled WGS sequence"/>
</dbReference>
<dbReference type="Pfam" id="PF03319">
    <property type="entry name" value="EutN_CcmL"/>
    <property type="match status" value="1"/>
</dbReference>
<keyword evidence="2" id="KW-1283">Bacterial microcompartment</keyword>
<sequence length="84" mass="8928">MQHALVYGRATSTVKHPSLQGRKLLVCQLLGNTGQPAGDPVLALDNHGAGAGDRVILTSDGQGLRELLNDNTSPARWWTLGIID</sequence>
<protein>
    <submittedName>
        <fullName evidence="3">EutN/CcmL family microcompartment protein</fullName>
    </submittedName>
</protein>
<name>A0ABV4UBK4_9BACT</name>
<gene>
    <name evidence="3" type="ORF">ACERK3_15965</name>
</gene>
<dbReference type="Gene3D" id="2.40.50.220">
    <property type="entry name" value="EutN/Ccml"/>
    <property type="match status" value="1"/>
</dbReference>
<evidence type="ECO:0000313" key="3">
    <source>
        <dbReference type="EMBL" id="MFA9479783.1"/>
    </source>
</evidence>
<dbReference type="EMBL" id="JBGUBD010000012">
    <property type="protein sequence ID" value="MFA9479783.1"/>
    <property type="molecule type" value="Genomic_DNA"/>
</dbReference>
<dbReference type="PROSITE" id="PS51932">
    <property type="entry name" value="BMV"/>
    <property type="match status" value="1"/>
</dbReference>
<dbReference type="PANTHER" id="PTHR36539">
    <property type="entry name" value="ETHANOLAMINE UTILIZATION PROTEIN EUTN"/>
    <property type="match status" value="1"/>
</dbReference>
<comment type="subcellular location">
    <subcellularLocation>
        <location evidence="1">Bacterial microcompartment</location>
    </subcellularLocation>
</comment>